<dbReference type="PROSITE" id="PS50011">
    <property type="entry name" value="PROTEIN_KINASE_DOM"/>
    <property type="match status" value="1"/>
</dbReference>
<feature type="compositionally biased region" description="Polar residues" evidence="1">
    <location>
        <begin position="448"/>
        <end position="463"/>
    </location>
</feature>
<feature type="region of interest" description="Disordered" evidence="1">
    <location>
        <begin position="428"/>
        <end position="519"/>
    </location>
</feature>
<feature type="compositionally biased region" description="Basic residues" evidence="1">
    <location>
        <begin position="240"/>
        <end position="252"/>
    </location>
</feature>
<evidence type="ECO:0000259" key="2">
    <source>
        <dbReference type="PROSITE" id="PS50011"/>
    </source>
</evidence>
<organism evidence="3 4">
    <name type="scientific">Colletotrichum destructivum</name>
    <dbReference type="NCBI Taxonomy" id="34406"/>
    <lineage>
        <taxon>Eukaryota</taxon>
        <taxon>Fungi</taxon>
        <taxon>Dikarya</taxon>
        <taxon>Ascomycota</taxon>
        <taxon>Pezizomycotina</taxon>
        <taxon>Sordariomycetes</taxon>
        <taxon>Hypocreomycetidae</taxon>
        <taxon>Glomerellales</taxon>
        <taxon>Glomerellaceae</taxon>
        <taxon>Colletotrichum</taxon>
        <taxon>Colletotrichum destructivum species complex</taxon>
    </lineage>
</organism>
<evidence type="ECO:0000313" key="4">
    <source>
        <dbReference type="Proteomes" id="UP001322277"/>
    </source>
</evidence>
<dbReference type="PANTHER" id="PTHR37171:SF1">
    <property type="entry name" value="SERINE_THREONINE-PROTEIN KINASE YRZF-RELATED"/>
    <property type="match status" value="1"/>
</dbReference>
<feature type="compositionally biased region" description="Low complexity" evidence="1">
    <location>
        <begin position="495"/>
        <end position="504"/>
    </location>
</feature>
<keyword evidence="4" id="KW-1185">Reference proteome</keyword>
<name>A0AAX4ILW0_9PEZI</name>
<proteinExistence type="predicted"/>
<dbReference type="GO" id="GO:0005524">
    <property type="term" value="F:ATP binding"/>
    <property type="evidence" value="ECO:0007669"/>
    <property type="project" value="InterPro"/>
</dbReference>
<sequence length="767" mass="87779">MEVELAKLRQQLREEQQRREEAERRREEEQHRREEAERRREEEQHRREEAERRREEEQHRRKEAEELAITSRPQTLQAYLEACHSLSLAIQVVTDRSLTTQGDTTNPTGRIFPRRIIPWDDFATAQEEVWAHLLDQQFSSQPLFPSQHQLDYVMSLVSSISSEIGLRNYERDTVENAVQKLVDEAYHNLRLRTDLGLQGTVTFESHTNLGETDDSLSEHLHRMSIEKGDAGQPAPASRPPSRKPQRRARGKGNRADQFCIQRTSDGRNIPAVAIEYKAPHKLGRNEVVTGLASEIQPERDVINKDGEGFAYASKALAAAVVTQLFSYMIGKGIQYGYVCTGEAFVFLHIPDDPTTVRYHVCVPNLDVLDNDVNRLHRTAVAQVFAFIIQALRVEPPPPSWHDAAAALDTWAVEYDDVLRKIPESVRKGKQALASPYKPQRWRGFKRSPIQTRSRCKQSDTNTSLRDHSSDDEEDTRPFSTPSPSTRLNKNAITLSTGTGSTGKQGQRRQEEQKKQQRIQDRPFCTSKCLRGLAYGGPMDKTCPNFEDHGHHHINREQFLRSILIQLAQDRGRDADAVPLYLSGSIGSLFKVRLSSSGYTLVAKGVERVDLGRLRHENDLYDRLQPIQGIHVPVCLGSVDLVLPYYYDSGVFEHFLFLSWAGLPLFDFINRTTKVDIVNKVTAAYKRIHRLHILHHDAEPRNIMYDQKSGHVMIVDFERAEFRSRQPLGSLGPNAQNQSKRRRTQKQGKDDFEKEQESVTGSLLRLMK</sequence>
<dbReference type="GeneID" id="87945744"/>
<dbReference type="PANTHER" id="PTHR37171">
    <property type="entry name" value="SERINE/THREONINE-PROTEIN KINASE YRZF-RELATED"/>
    <property type="match status" value="1"/>
</dbReference>
<evidence type="ECO:0000313" key="3">
    <source>
        <dbReference type="EMBL" id="WQF84227.1"/>
    </source>
</evidence>
<reference evidence="4" key="1">
    <citation type="journal article" date="2023" name="bioRxiv">
        <title>Complete genome of the Medicago anthracnose fungus, Colletotrichum destructivum, reveals a mini-chromosome-like region within a core chromosome.</title>
        <authorList>
            <person name="Lapalu N."/>
            <person name="Simon A."/>
            <person name="Lu A."/>
            <person name="Plaumann P.-L."/>
            <person name="Amselem J."/>
            <person name="Pigne S."/>
            <person name="Auger A."/>
            <person name="Koch C."/>
            <person name="Dallery J.-F."/>
            <person name="O'Connell R.J."/>
        </authorList>
    </citation>
    <scope>NUCLEOTIDE SEQUENCE [LARGE SCALE GENOMIC DNA]</scope>
    <source>
        <strain evidence="4">CBS 520.97</strain>
    </source>
</reference>
<feature type="region of interest" description="Disordered" evidence="1">
    <location>
        <begin position="227"/>
        <end position="256"/>
    </location>
</feature>
<accession>A0AAX4ILW0</accession>
<feature type="compositionally biased region" description="Basic and acidic residues" evidence="1">
    <location>
        <begin position="507"/>
        <end position="519"/>
    </location>
</feature>
<dbReference type="EMBL" id="CP137310">
    <property type="protein sequence ID" value="WQF84227.1"/>
    <property type="molecule type" value="Genomic_DNA"/>
</dbReference>
<feature type="region of interest" description="Disordered" evidence="1">
    <location>
        <begin position="1"/>
        <end position="64"/>
    </location>
</feature>
<feature type="compositionally biased region" description="Basic and acidic residues" evidence="1">
    <location>
        <begin position="746"/>
        <end position="756"/>
    </location>
</feature>
<gene>
    <name evidence="3" type="ORF">CDEST_09241</name>
</gene>
<dbReference type="InterPro" id="IPR011009">
    <property type="entry name" value="Kinase-like_dom_sf"/>
</dbReference>
<dbReference type="RefSeq" id="XP_062781451.1">
    <property type="nucleotide sequence ID" value="XM_062925400.1"/>
</dbReference>
<feature type="domain" description="Protein kinase" evidence="2">
    <location>
        <begin position="574"/>
        <end position="767"/>
    </location>
</feature>
<feature type="compositionally biased region" description="Polar residues" evidence="1">
    <location>
        <begin position="477"/>
        <end position="494"/>
    </location>
</feature>
<dbReference type="Pfam" id="PF06293">
    <property type="entry name" value="Kdo"/>
    <property type="match status" value="1"/>
</dbReference>
<dbReference type="Proteomes" id="UP001322277">
    <property type="component" value="Chromosome 6"/>
</dbReference>
<protein>
    <recommendedName>
        <fullName evidence="2">Protein kinase domain-containing protein</fullName>
    </recommendedName>
</protein>
<evidence type="ECO:0000256" key="1">
    <source>
        <dbReference type="SAM" id="MobiDB-lite"/>
    </source>
</evidence>
<dbReference type="AlphaFoldDB" id="A0AAX4ILW0"/>
<dbReference type="Gene3D" id="1.10.510.10">
    <property type="entry name" value="Transferase(Phosphotransferase) domain 1"/>
    <property type="match status" value="1"/>
</dbReference>
<dbReference type="KEGG" id="cdet:87945744"/>
<dbReference type="InterPro" id="IPR052396">
    <property type="entry name" value="Meiotic_Drive_Suppr_Kinase"/>
</dbReference>
<dbReference type="InterPro" id="IPR000719">
    <property type="entry name" value="Prot_kinase_dom"/>
</dbReference>
<feature type="region of interest" description="Disordered" evidence="1">
    <location>
        <begin position="725"/>
        <end position="767"/>
    </location>
</feature>
<dbReference type="GO" id="GO:0004672">
    <property type="term" value="F:protein kinase activity"/>
    <property type="evidence" value="ECO:0007669"/>
    <property type="project" value="InterPro"/>
</dbReference>
<dbReference type="SUPFAM" id="SSF56112">
    <property type="entry name" value="Protein kinase-like (PK-like)"/>
    <property type="match status" value="1"/>
</dbReference>